<dbReference type="InterPro" id="IPR002110">
    <property type="entry name" value="Ankyrin_rpt"/>
</dbReference>
<dbReference type="EMBL" id="CAJJDP010000048">
    <property type="protein sequence ID" value="CAD8166375.1"/>
    <property type="molecule type" value="Genomic_DNA"/>
</dbReference>
<feature type="compositionally biased region" description="Low complexity" evidence="4">
    <location>
        <begin position="459"/>
        <end position="477"/>
    </location>
</feature>
<dbReference type="Pfam" id="PF12796">
    <property type="entry name" value="Ank_2"/>
    <property type="match status" value="1"/>
</dbReference>
<dbReference type="AlphaFoldDB" id="A0A8S1UNZ8"/>
<evidence type="ECO:0000313" key="5">
    <source>
        <dbReference type="EMBL" id="CAD8166375.1"/>
    </source>
</evidence>
<keyword evidence="6" id="KW-1185">Reference proteome</keyword>
<feature type="region of interest" description="Disordered" evidence="4">
    <location>
        <begin position="1"/>
        <end position="22"/>
    </location>
</feature>
<dbReference type="PANTHER" id="PTHR24171">
    <property type="entry name" value="ANKYRIN REPEAT DOMAIN-CONTAINING PROTEIN 39-RELATED"/>
    <property type="match status" value="1"/>
</dbReference>
<evidence type="ECO:0000313" key="6">
    <source>
        <dbReference type="Proteomes" id="UP000683925"/>
    </source>
</evidence>
<sequence length="640" mass="75350">MRKQFSFKPLSTHNDNQSLQTKSDSIGRFRSIIAIRKIQTTSQFLKMKQELALEFPEIPMQFKNQHSKAKIFSTKPQFHSDFPIKEDLSQFSKKIQQTIKTSFKKCQYWNKANQVIYTNELPTVFYFNITITYEEQETYYQFIRRLGNTQKTEQNNSKQFKAKNLLKIVGVFENYDTRPIFTFKIRSFYKMYLQNQIEWNYQNFYDHYPNSLFLDYIDNKKNKLISRSTYQFNTKTELFKLQQQFCGILSIEMITNIQSNFMIENDQEEEDQLETCVKIIQCNRRIKLFKSPLQCIVNRLDNETQNQLLTECEEQHSFTFAQQHPQYFNRHLQFKVPDQNCIAFRFYNNYYEILNGIFEDTHEISNLQDNITMLEFEEPQENQKPKMVQSTQHQQIQPKKLNFESIMKKSKHQPSITQEISPRSDHSQISTMRTPREGQLLPVLMKPQFENNKIKLRTSPPSYDDNISNSNNNQQYSTHHSKTISQTDMVSFNTPRSQRTSLAINLSLRTSMTKNSLKTRTLVVEQFKKSQQKANQLAGLLIQENKYNELVELFNNNPNLRIDERISNGNTYLMLAAQGGNLDICELILSKGASVNLQNLQGDTALHKAFQYGNFSVADLLVSYGAQVMVNDKGKTPWQM</sequence>
<evidence type="ECO:0000256" key="3">
    <source>
        <dbReference type="PROSITE-ProRule" id="PRU00023"/>
    </source>
</evidence>
<organism evidence="5 6">
    <name type="scientific">Paramecium octaurelia</name>
    <dbReference type="NCBI Taxonomy" id="43137"/>
    <lineage>
        <taxon>Eukaryota</taxon>
        <taxon>Sar</taxon>
        <taxon>Alveolata</taxon>
        <taxon>Ciliophora</taxon>
        <taxon>Intramacronucleata</taxon>
        <taxon>Oligohymenophorea</taxon>
        <taxon>Peniculida</taxon>
        <taxon>Parameciidae</taxon>
        <taxon>Paramecium</taxon>
    </lineage>
</organism>
<feature type="compositionally biased region" description="Polar residues" evidence="4">
    <location>
        <begin position="9"/>
        <end position="22"/>
    </location>
</feature>
<dbReference type="PANTHER" id="PTHR24171:SF9">
    <property type="entry name" value="ANKYRIN REPEAT DOMAIN-CONTAINING PROTEIN 39"/>
    <property type="match status" value="1"/>
</dbReference>
<dbReference type="PROSITE" id="PS50297">
    <property type="entry name" value="ANK_REP_REGION"/>
    <property type="match status" value="2"/>
</dbReference>
<evidence type="ECO:0000256" key="4">
    <source>
        <dbReference type="SAM" id="MobiDB-lite"/>
    </source>
</evidence>
<dbReference type="OMA" id="FEDTHEI"/>
<accession>A0A8S1UNZ8</accession>
<dbReference type="Proteomes" id="UP000683925">
    <property type="component" value="Unassembled WGS sequence"/>
</dbReference>
<reference evidence="5" key="1">
    <citation type="submission" date="2021-01" db="EMBL/GenBank/DDBJ databases">
        <authorList>
            <consortium name="Genoscope - CEA"/>
            <person name="William W."/>
        </authorList>
    </citation>
    <scope>NUCLEOTIDE SEQUENCE</scope>
</reference>
<feature type="region of interest" description="Disordered" evidence="4">
    <location>
        <begin position="412"/>
        <end position="431"/>
    </location>
</feature>
<protein>
    <submittedName>
        <fullName evidence="5">Uncharacterized protein</fullName>
    </submittedName>
</protein>
<gene>
    <name evidence="5" type="ORF">POCTA_138.1.T0480125</name>
</gene>
<feature type="repeat" description="ANK" evidence="3">
    <location>
        <begin position="601"/>
        <end position="633"/>
    </location>
</feature>
<dbReference type="PROSITE" id="PS50088">
    <property type="entry name" value="ANK_REPEAT"/>
    <property type="match status" value="2"/>
</dbReference>
<feature type="repeat" description="ANK" evidence="3">
    <location>
        <begin position="568"/>
        <end position="600"/>
    </location>
</feature>
<evidence type="ECO:0000256" key="2">
    <source>
        <dbReference type="ARBA" id="ARBA00023043"/>
    </source>
</evidence>
<comment type="caution">
    <text evidence="5">The sequence shown here is derived from an EMBL/GenBank/DDBJ whole genome shotgun (WGS) entry which is preliminary data.</text>
</comment>
<dbReference type="OrthoDB" id="295621at2759"/>
<keyword evidence="1" id="KW-0677">Repeat</keyword>
<dbReference type="SMART" id="SM00248">
    <property type="entry name" value="ANK"/>
    <property type="match status" value="2"/>
</dbReference>
<name>A0A8S1UNZ8_PAROT</name>
<keyword evidence="2 3" id="KW-0040">ANK repeat</keyword>
<feature type="compositionally biased region" description="Polar residues" evidence="4">
    <location>
        <begin position="413"/>
        <end position="431"/>
    </location>
</feature>
<evidence type="ECO:0000256" key="1">
    <source>
        <dbReference type="ARBA" id="ARBA00022737"/>
    </source>
</evidence>
<feature type="region of interest" description="Disordered" evidence="4">
    <location>
        <begin position="456"/>
        <end position="478"/>
    </location>
</feature>
<proteinExistence type="predicted"/>